<dbReference type="PANTHER" id="PTHR39477:SF1">
    <property type="entry name" value="BETA-FLANKING PROTEIN"/>
    <property type="match status" value="1"/>
</dbReference>
<feature type="compositionally biased region" description="Gly residues" evidence="1">
    <location>
        <begin position="80"/>
        <end position="92"/>
    </location>
</feature>
<dbReference type="EMBL" id="KL198006">
    <property type="protein sequence ID" value="KDQ31067.1"/>
    <property type="molecule type" value="Genomic_DNA"/>
</dbReference>
<dbReference type="PANTHER" id="PTHR39477">
    <property type="entry name" value="CHROMOSOME 8, WHOLE GENOME SHOTGUN SEQUENCE"/>
    <property type="match status" value="1"/>
</dbReference>
<dbReference type="InParanoid" id="A0A067P3S1"/>
<feature type="compositionally biased region" description="Gly residues" evidence="1">
    <location>
        <begin position="61"/>
        <end position="72"/>
    </location>
</feature>
<dbReference type="OrthoDB" id="2290255at2759"/>
<dbReference type="AlphaFoldDB" id="A0A067P3S1"/>
<reference evidence="4" key="1">
    <citation type="journal article" date="2014" name="Proc. Natl. Acad. Sci. U.S.A.">
        <title>Extensive sampling of basidiomycete genomes demonstrates inadequacy of the white-rot/brown-rot paradigm for wood decay fungi.</title>
        <authorList>
            <person name="Riley R."/>
            <person name="Salamov A.A."/>
            <person name="Brown D.W."/>
            <person name="Nagy L.G."/>
            <person name="Floudas D."/>
            <person name="Held B.W."/>
            <person name="Levasseur A."/>
            <person name="Lombard V."/>
            <person name="Morin E."/>
            <person name="Otillar R."/>
            <person name="Lindquist E.A."/>
            <person name="Sun H."/>
            <person name="LaButti K.M."/>
            <person name="Schmutz J."/>
            <person name="Jabbour D."/>
            <person name="Luo H."/>
            <person name="Baker S.E."/>
            <person name="Pisabarro A.G."/>
            <person name="Walton J.D."/>
            <person name="Blanchette R.A."/>
            <person name="Henrissat B."/>
            <person name="Martin F."/>
            <person name="Cullen D."/>
            <person name="Hibbett D.S."/>
            <person name="Grigoriev I.V."/>
        </authorList>
    </citation>
    <scope>NUCLEOTIDE SEQUENCE [LARGE SCALE GENOMIC DNA]</scope>
    <source>
        <strain evidence="4">PC15</strain>
    </source>
</reference>
<dbReference type="Pfam" id="PF24845">
    <property type="entry name" value="DUF7721"/>
    <property type="match status" value="1"/>
</dbReference>
<dbReference type="InterPro" id="IPR056138">
    <property type="entry name" value="DUF7721"/>
</dbReference>
<feature type="compositionally biased region" description="Basic and acidic residues" evidence="1">
    <location>
        <begin position="98"/>
        <end position="111"/>
    </location>
</feature>
<feature type="region of interest" description="Disordered" evidence="1">
    <location>
        <begin position="13"/>
        <end position="114"/>
    </location>
</feature>
<evidence type="ECO:0000259" key="2">
    <source>
        <dbReference type="Pfam" id="PF24845"/>
    </source>
</evidence>
<organism evidence="3 4">
    <name type="scientific">Pleurotus ostreatus (strain PC15)</name>
    <name type="common">Oyster mushroom</name>
    <dbReference type="NCBI Taxonomy" id="1137138"/>
    <lineage>
        <taxon>Eukaryota</taxon>
        <taxon>Fungi</taxon>
        <taxon>Dikarya</taxon>
        <taxon>Basidiomycota</taxon>
        <taxon>Agaricomycotina</taxon>
        <taxon>Agaricomycetes</taxon>
        <taxon>Agaricomycetidae</taxon>
        <taxon>Agaricales</taxon>
        <taxon>Pleurotineae</taxon>
        <taxon>Pleurotaceae</taxon>
        <taxon>Pleurotus</taxon>
    </lineage>
</organism>
<evidence type="ECO:0000313" key="4">
    <source>
        <dbReference type="Proteomes" id="UP000027073"/>
    </source>
</evidence>
<dbReference type="Proteomes" id="UP000027073">
    <property type="component" value="Unassembled WGS sequence"/>
</dbReference>
<proteinExistence type="predicted"/>
<evidence type="ECO:0000256" key="1">
    <source>
        <dbReference type="SAM" id="MobiDB-lite"/>
    </source>
</evidence>
<dbReference type="HOGENOM" id="CLU_063290_1_1_1"/>
<sequence>MDSFINIAKQGFEAYKKSNDSNPDVSKTGGAELNSPDNRPPPGYNSGGSSGGYNNDNSSSGGYGGGYGGGYNSGNNNNNSGGGGYSYGGGGSNSPSFNHDEVVRNANEHGSGDSSLFSSALSFLNNNKDDQKKPVDEDDVQRAHKKVYEEGSTGGLSANLLGSAAAMQVLKNFVGGSEKAPQKESGGDSTSKLISMAMAEATKLFDKSGGTASGNKQDAVNGAAMTVMKLMVQSKFSGAGTTGGKDSGGLGQLMGLASKFMK</sequence>
<evidence type="ECO:0000313" key="3">
    <source>
        <dbReference type="EMBL" id="KDQ31067.1"/>
    </source>
</evidence>
<accession>A0A067P3S1</accession>
<protein>
    <recommendedName>
        <fullName evidence="2">DUF7721 domain-containing protein</fullName>
    </recommendedName>
</protein>
<gene>
    <name evidence="3" type="ORF">PLEOSDRAFT_166368</name>
</gene>
<dbReference type="VEuPathDB" id="FungiDB:PLEOSDRAFT_166368"/>
<name>A0A067P3S1_PLEO1</name>
<feature type="domain" description="DUF7721" evidence="2">
    <location>
        <begin position="98"/>
        <end position="177"/>
    </location>
</feature>